<evidence type="ECO:0000313" key="2">
    <source>
        <dbReference type="EMBL" id="KKT92394.1"/>
    </source>
</evidence>
<feature type="transmembrane region" description="Helical" evidence="1">
    <location>
        <begin position="7"/>
        <end position="26"/>
    </location>
</feature>
<accession>A0A0G1P7N1</accession>
<feature type="transmembrane region" description="Helical" evidence="1">
    <location>
        <begin position="32"/>
        <end position="52"/>
    </location>
</feature>
<keyword evidence="1" id="KW-0812">Transmembrane</keyword>
<feature type="transmembrane region" description="Helical" evidence="1">
    <location>
        <begin position="72"/>
        <end position="91"/>
    </location>
</feature>
<sequence>MKHFSGEIAVSVILLILLFILFNPFAVFMPGYLVMGLLVAAVVCFGIFSLFLWREGEGDERENLHRMFADRVAFLSGSALLLAGIVIGELSHQLDPWLIYAFAIMVIAKVAALIYSKKNL</sequence>
<feature type="transmembrane region" description="Helical" evidence="1">
    <location>
        <begin position="97"/>
        <end position="115"/>
    </location>
</feature>
<proteinExistence type="predicted"/>
<evidence type="ECO:0000313" key="3">
    <source>
        <dbReference type="Proteomes" id="UP000033966"/>
    </source>
</evidence>
<evidence type="ECO:0000256" key="1">
    <source>
        <dbReference type="SAM" id="Phobius"/>
    </source>
</evidence>
<keyword evidence="1" id="KW-1133">Transmembrane helix</keyword>
<dbReference type="Proteomes" id="UP000033966">
    <property type="component" value="Unassembled WGS sequence"/>
</dbReference>
<evidence type="ECO:0008006" key="4">
    <source>
        <dbReference type="Google" id="ProtNLM"/>
    </source>
</evidence>
<protein>
    <recommendedName>
        <fullName evidence="4">DUF2178 domain-containing protein</fullName>
    </recommendedName>
</protein>
<keyword evidence="1" id="KW-0472">Membrane</keyword>
<gene>
    <name evidence="2" type="ORF">UW92_C0002G0038</name>
</gene>
<comment type="caution">
    <text evidence="2">The sequence shown here is derived from an EMBL/GenBank/DDBJ whole genome shotgun (WGS) entry which is preliminary data.</text>
</comment>
<name>A0A0G1P7N1_9BACT</name>
<dbReference type="EMBL" id="LCKF01000002">
    <property type="protein sequence ID" value="KKT92394.1"/>
    <property type="molecule type" value="Genomic_DNA"/>
</dbReference>
<organism evidence="2 3">
    <name type="scientific">Candidatus Jorgensenbacteria bacterium GW2011_GWA2_45_13</name>
    <dbReference type="NCBI Taxonomy" id="1618662"/>
    <lineage>
        <taxon>Bacteria</taxon>
        <taxon>Candidatus Joergenseniibacteriota</taxon>
    </lineage>
</organism>
<reference evidence="2 3" key="1">
    <citation type="journal article" date="2015" name="Nature">
        <title>rRNA introns, odd ribosomes, and small enigmatic genomes across a large radiation of phyla.</title>
        <authorList>
            <person name="Brown C.T."/>
            <person name="Hug L.A."/>
            <person name="Thomas B.C."/>
            <person name="Sharon I."/>
            <person name="Castelle C.J."/>
            <person name="Singh A."/>
            <person name="Wilkins M.J."/>
            <person name="Williams K.H."/>
            <person name="Banfield J.F."/>
        </authorList>
    </citation>
    <scope>NUCLEOTIDE SEQUENCE [LARGE SCALE GENOMIC DNA]</scope>
</reference>
<dbReference type="AlphaFoldDB" id="A0A0G1P7N1"/>